<name>A0A0K2TCW7_LEPSM</name>
<organism evidence="2">
    <name type="scientific">Lepeophtheirus salmonis</name>
    <name type="common">Salmon louse</name>
    <name type="synonym">Caligus salmonis</name>
    <dbReference type="NCBI Taxonomy" id="72036"/>
    <lineage>
        <taxon>Eukaryota</taxon>
        <taxon>Metazoa</taxon>
        <taxon>Ecdysozoa</taxon>
        <taxon>Arthropoda</taxon>
        <taxon>Crustacea</taxon>
        <taxon>Multicrustacea</taxon>
        <taxon>Hexanauplia</taxon>
        <taxon>Copepoda</taxon>
        <taxon>Siphonostomatoida</taxon>
        <taxon>Caligidae</taxon>
        <taxon>Lepeophtheirus</taxon>
    </lineage>
</organism>
<dbReference type="EMBL" id="HACA01006056">
    <property type="protein sequence ID" value="CDW23417.1"/>
    <property type="molecule type" value="Transcribed_RNA"/>
</dbReference>
<sequence length="32" mass="3401">MKDDEAREIRGDGGPGVVDDGFLESDSGFITD</sequence>
<accession>A0A0K2TCW7</accession>
<proteinExistence type="predicted"/>
<reference evidence="2" key="1">
    <citation type="submission" date="2014-05" db="EMBL/GenBank/DDBJ databases">
        <authorList>
            <person name="Chronopoulou M."/>
        </authorList>
    </citation>
    <scope>NUCLEOTIDE SEQUENCE</scope>
    <source>
        <tissue evidence="2">Whole organism</tissue>
    </source>
</reference>
<evidence type="ECO:0000256" key="1">
    <source>
        <dbReference type="SAM" id="MobiDB-lite"/>
    </source>
</evidence>
<dbReference type="AlphaFoldDB" id="A0A0K2TCW7"/>
<protein>
    <submittedName>
        <fullName evidence="2">Uncharacterized protein</fullName>
    </submittedName>
</protein>
<evidence type="ECO:0000313" key="2">
    <source>
        <dbReference type="EMBL" id="CDW23417.1"/>
    </source>
</evidence>
<feature type="region of interest" description="Disordered" evidence="1">
    <location>
        <begin position="1"/>
        <end position="32"/>
    </location>
</feature>
<feature type="compositionally biased region" description="Basic and acidic residues" evidence="1">
    <location>
        <begin position="1"/>
        <end position="11"/>
    </location>
</feature>